<dbReference type="PANTHER" id="PTHR10357">
    <property type="entry name" value="ALPHA-AMYLASE FAMILY MEMBER"/>
    <property type="match status" value="1"/>
</dbReference>
<name>A0A7X5KL70_9FIRM</name>
<dbReference type="InterPro" id="IPR006047">
    <property type="entry name" value="GH13_cat_dom"/>
</dbReference>
<dbReference type="Pfam" id="PF00128">
    <property type="entry name" value="Alpha-amylase"/>
    <property type="match status" value="1"/>
</dbReference>
<evidence type="ECO:0000313" key="2">
    <source>
        <dbReference type="EMBL" id="NDL66526.1"/>
    </source>
</evidence>
<reference evidence="2 3" key="1">
    <citation type="submission" date="2020-01" db="EMBL/GenBank/DDBJ databases">
        <title>Anaeroalcalibacter tamaniensis gen. nov., sp. nov., moderately halophilic strictly anaerobic fermenter bacterium from mud volcano of Taman peninsula.</title>
        <authorList>
            <person name="Frolova A."/>
            <person name="Merkel A.Y."/>
            <person name="Slobodkin A.I."/>
        </authorList>
    </citation>
    <scope>NUCLEOTIDE SEQUENCE [LARGE SCALE GENOMIC DNA]</scope>
    <source>
        <strain evidence="2 3">F-3ap</strain>
    </source>
</reference>
<dbReference type="InterPro" id="IPR045857">
    <property type="entry name" value="O16G_dom_2"/>
</dbReference>
<dbReference type="Gene3D" id="3.90.400.10">
    <property type="entry name" value="Oligo-1,6-glucosidase, Domain 2"/>
    <property type="match status" value="1"/>
</dbReference>
<gene>
    <name evidence="2" type="ORF">GXN74_02025</name>
</gene>
<dbReference type="RefSeq" id="WP_162369255.1">
    <property type="nucleotide sequence ID" value="NZ_JAAEEH010000003.1"/>
</dbReference>
<dbReference type="Gene3D" id="3.20.20.80">
    <property type="entry name" value="Glycosidases"/>
    <property type="match status" value="1"/>
</dbReference>
<proteinExistence type="predicted"/>
<dbReference type="CDD" id="cd11324">
    <property type="entry name" value="AmyAc_Amylosucrase"/>
    <property type="match status" value="1"/>
</dbReference>
<dbReference type="PANTHER" id="PTHR10357:SF213">
    <property type="entry name" value="ALPHA AMYLASE CATALYTIC REGION"/>
    <property type="match status" value="1"/>
</dbReference>
<dbReference type="EMBL" id="JAAEEH010000003">
    <property type="protein sequence ID" value="NDL66526.1"/>
    <property type="molecule type" value="Genomic_DNA"/>
</dbReference>
<evidence type="ECO:0000313" key="3">
    <source>
        <dbReference type="Proteomes" id="UP000461585"/>
    </source>
</evidence>
<accession>A0A7X5KL70</accession>
<dbReference type="AlphaFoldDB" id="A0A7X5KL70"/>
<organism evidence="2 3">
    <name type="scientific">Anaerotalea alkaliphila</name>
    <dbReference type="NCBI Taxonomy" id="2662126"/>
    <lineage>
        <taxon>Bacteria</taxon>
        <taxon>Bacillati</taxon>
        <taxon>Bacillota</taxon>
        <taxon>Clostridia</taxon>
        <taxon>Eubacteriales</taxon>
        <taxon>Anaerotalea</taxon>
    </lineage>
</organism>
<dbReference type="GO" id="GO:0047669">
    <property type="term" value="F:amylosucrase activity"/>
    <property type="evidence" value="ECO:0007669"/>
    <property type="project" value="InterPro"/>
</dbReference>
<dbReference type="InterPro" id="IPR013780">
    <property type="entry name" value="Glyco_hydro_b"/>
</dbReference>
<keyword evidence="3" id="KW-1185">Reference proteome</keyword>
<dbReference type="SMART" id="SM00642">
    <property type="entry name" value="Aamy"/>
    <property type="match status" value="1"/>
</dbReference>
<dbReference type="InterPro" id="IPR017853">
    <property type="entry name" value="GH"/>
</dbReference>
<dbReference type="SUPFAM" id="SSF51445">
    <property type="entry name" value="(Trans)glycosidases"/>
    <property type="match status" value="1"/>
</dbReference>
<dbReference type="Gene3D" id="2.60.40.1180">
    <property type="entry name" value="Golgi alpha-mannosidase II"/>
    <property type="match status" value="1"/>
</dbReference>
<evidence type="ECO:0000259" key="1">
    <source>
        <dbReference type="SMART" id="SM00642"/>
    </source>
</evidence>
<comment type="caution">
    <text evidence="2">The sequence shown here is derived from an EMBL/GenBank/DDBJ whole genome shotgun (WGS) entry which is preliminary data.</text>
</comment>
<dbReference type="InterPro" id="IPR044077">
    <property type="entry name" value="Amylosucrase"/>
</dbReference>
<protein>
    <submittedName>
        <fullName evidence="2">Alpha-amylase</fullName>
    </submittedName>
</protein>
<feature type="domain" description="Glycosyl hydrolase family 13 catalytic" evidence="1">
    <location>
        <begin position="85"/>
        <end position="538"/>
    </location>
</feature>
<dbReference type="Gene3D" id="1.10.1740.10">
    <property type="match status" value="1"/>
</dbReference>
<dbReference type="Proteomes" id="UP000461585">
    <property type="component" value="Unassembled WGS sequence"/>
</dbReference>
<dbReference type="GO" id="GO:0005975">
    <property type="term" value="P:carbohydrate metabolic process"/>
    <property type="evidence" value="ECO:0007669"/>
    <property type="project" value="InterPro"/>
</dbReference>
<sequence length="635" mass="72684">MIDSLLARPSLDPLLSERLRHHLPRLHELYGSLYGSGAYRKTAEASFEELFALIQSKFDERNSALKEMDRTQTGWYLEQDVVGITLYMDLFAGDIAGFKAQIPYLKELGVTFIHFMPLLATREGQNDGGYAVADYKNIQPRFGTTEGFVQLVEQLRENGIKSCVDFVVNHTAKEHPWALKAMEGDPWHQSLYMMYDTDEIPRAYEKTVPEVFPKVAPGNFTYYEEIQKWVFTSFYEFQWDLNFKNPAVFGKVVDILLHLANMGLGAIRLDAIPFMWKELGTTCRNLPQIHVLLEMMDLIVEIACPSLVLLGEAIVEPEEIVKYYGEEVPECRMMYNATHMVNLWNSLATRNTRLLQVDQSRFPLPSWACWINYIRCHDDIGWGFNEQAVWDMGQNPFDHKQFLIHFYEGKFPGSFSTGQLYEFNPETMDARNCGTLASLCGLEVSLREKSRYQQELALKRIQTVYAVLMASKGIPLIYSGDEIATLNDYSYLHDPTKSHDSRWLHRPFFDPDRAAKRKDPLAPEGVVFQSLAQLITLRKKEGVFHSGVPMTVIPLDNPGVYCFVRSSGTQDFVGFFNFTEDRQPFSPAPVLGHLLHAVGRPYSLADSKTDLLQGRTLSLSSPQIELGPYEFFWLL</sequence>